<reference evidence="3 4" key="1">
    <citation type="journal article" date="2019" name="Nat. Med.">
        <title>A library of human gut bacterial isolates paired with longitudinal multiomics data enables mechanistic microbiome research.</title>
        <authorList>
            <person name="Poyet M."/>
            <person name="Groussin M."/>
            <person name="Gibbons S.M."/>
            <person name="Avila-Pacheco J."/>
            <person name="Jiang X."/>
            <person name="Kearney S.M."/>
            <person name="Perrotta A.R."/>
            <person name="Berdy B."/>
            <person name="Zhao S."/>
            <person name="Lieberman T.D."/>
            <person name="Swanson P.K."/>
            <person name="Smith M."/>
            <person name="Roesemann S."/>
            <person name="Alexander J.E."/>
            <person name="Rich S.A."/>
            <person name="Livny J."/>
            <person name="Vlamakis H."/>
            <person name="Clish C."/>
            <person name="Bullock K."/>
            <person name="Deik A."/>
            <person name="Scott J."/>
            <person name="Pierce K.A."/>
            <person name="Xavier R.J."/>
            <person name="Alm E.J."/>
        </authorList>
    </citation>
    <scope>NUCLEOTIDE SEQUENCE [LARGE SCALE GENOMIC DNA]</scope>
    <source>
        <strain evidence="3 4">BIOML-A2</strain>
    </source>
</reference>
<evidence type="ECO:0000313" key="4">
    <source>
        <dbReference type="Proteomes" id="UP000323567"/>
    </source>
</evidence>
<evidence type="ECO:0000313" key="3">
    <source>
        <dbReference type="EMBL" id="KAA2364966.1"/>
    </source>
</evidence>
<dbReference type="InterPro" id="IPR025698">
    <property type="entry name" value="2TM_dom"/>
</dbReference>
<sequence>MEITPARTDKRRLFARWFIRRLTTCVVVCAFLAFVNWQTSPHYWWVLWVIAGWGLNIALSPAWYLFDCDDECNYRNR</sequence>
<evidence type="ECO:0000259" key="2">
    <source>
        <dbReference type="Pfam" id="PF13239"/>
    </source>
</evidence>
<feature type="transmembrane region" description="Helical" evidence="1">
    <location>
        <begin position="18"/>
        <end position="37"/>
    </location>
</feature>
<evidence type="ECO:0000256" key="1">
    <source>
        <dbReference type="SAM" id="Phobius"/>
    </source>
</evidence>
<dbReference type="RefSeq" id="WP_149887918.1">
    <property type="nucleotide sequence ID" value="NZ_DBFCKE010000277.1"/>
</dbReference>
<gene>
    <name evidence="3" type="ORF">F2Y13_15150</name>
</gene>
<organism evidence="3 4">
    <name type="scientific">Alistipes shahii</name>
    <dbReference type="NCBI Taxonomy" id="328814"/>
    <lineage>
        <taxon>Bacteria</taxon>
        <taxon>Pseudomonadati</taxon>
        <taxon>Bacteroidota</taxon>
        <taxon>Bacteroidia</taxon>
        <taxon>Bacteroidales</taxon>
        <taxon>Rikenellaceae</taxon>
        <taxon>Alistipes</taxon>
    </lineage>
</organism>
<dbReference type="Proteomes" id="UP000323567">
    <property type="component" value="Unassembled WGS sequence"/>
</dbReference>
<feature type="transmembrane region" description="Helical" evidence="1">
    <location>
        <begin position="43"/>
        <end position="66"/>
    </location>
</feature>
<name>A0A5B3FUP1_9BACT</name>
<dbReference type="Pfam" id="PF13239">
    <property type="entry name" value="2TM"/>
    <property type="match status" value="1"/>
</dbReference>
<keyword evidence="1" id="KW-1133">Transmembrane helix</keyword>
<dbReference type="EMBL" id="VVXK01000037">
    <property type="protein sequence ID" value="KAA2364966.1"/>
    <property type="molecule type" value="Genomic_DNA"/>
</dbReference>
<keyword evidence="1" id="KW-0472">Membrane</keyword>
<comment type="caution">
    <text evidence="3">The sequence shown here is derived from an EMBL/GenBank/DDBJ whole genome shotgun (WGS) entry which is preliminary data.</text>
</comment>
<feature type="domain" description="2TM" evidence="2">
    <location>
        <begin position="17"/>
        <end position="66"/>
    </location>
</feature>
<accession>A0A5B3FUP1</accession>
<keyword evidence="1" id="KW-0812">Transmembrane</keyword>
<dbReference type="AlphaFoldDB" id="A0A5B3FUP1"/>
<protein>
    <submittedName>
        <fullName evidence="3">2TM domain-containing protein</fullName>
    </submittedName>
</protein>
<proteinExistence type="predicted"/>